<keyword evidence="2" id="KW-1133">Transmembrane helix</keyword>
<reference evidence="4" key="1">
    <citation type="journal article" date="2019" name="Int. J. Syst. Evol. Microbiol.">
        <title>The Global Catalogue of Microorganisms (GCM) 10K type strain sequencing project: providing services to taxonomists for standard genome sequencing and annotation.</title>
        <authorList>
            <consortium name="The Broad Institute Genomics Platform"/>
            <consortium name="The Broad Institute Genome Sequencing Center for Infectious Disease"/>
            <person name="Wu L."/>
            <person name="Ma J."/>
        </authorList>
    </citation>
    <scope>NUCLEOTIDE SEQUENCE [LARGE SCALE GENOMIC DNA]</scope>
    <source>
        <strain evidence="4">CGMCC 1.14966</strain>
    </source>
</reference>
<evidence type="ECO:0000256" key="1">
    <source>
        <dbReference type="SAM" id="MobiDB-lite"/>
    </source>
</evidence>
<evidence type="ECO:0000256" key="2">
    <source>
        <dbReference type="SAM" id="Phobius"/>
    </source>
</evidence>
<sequence>MERCIGELCRPCGRIDYFSVCFVIRSITRIPFMADINIQRKKSAPSPWLLVVLAAVLLAGAAYFFLKTGPADEPTPPAGPGTTGAALGADTTAQRTLEAATTANDSAAAAAPLESSSDAAASLTSQAATNPAAPDYALNGLQKLAGQLVALTDRDDLRDPTITEQRDNLTSATSRLGEPNASLRPGFVAAAGLIRAMQQKAYPEMEGVANDLVSLAGQLSGRSATAADQQQNQQFLTQAAAAVRVLSEPNR</sequence>
<keyword evidence="4" id="KW-1185">Reference proteome</keyword>
<evidence type="ECO:0000313" key="3">
    <source>
        <dbReference type="EMBL" id="GGH87878.1"/>
    </source>
</evidence>
<feature type="transmembrane region" description="Helical" evidence="2">
    <location>
        <begin position="48"/>
        <end position="66"/>
    </location>
</feature>
<keyword evidence="2" id="KW-0472">Membrane</keyword>
<accession>A0ABQ2ABN8</accession>
<organism evidence="3 4">
    <name type="scientific">Hymenobacter frigidus</name>
    <dbReference type="NCBI Taxonomy" id="1524095"/>
    <lineage>
        <taxon>Bacteria</taxon>
        <taxon>Pseudomonadati</taxon>
        <taxon>Bacteroidota</taxon>
        <taxon>Cytophagia</taxon>
        <taxon>Cytophagales</taxon>
        <taxon>Hymenobacteraceae</taxon>
        <taxon>Hymenobacter</taxon>
    </lineage>
</organism>
<proteinExistence type="predicted"/>
<dbReference type="EMBL" id="BMGY01000028">
    <property type="protein sequence ID" value="GGH87878.1"/>
    <property type="molecule type" value="Genomic_DNA"/>
</dbReference>
<feature type="region of interest" description="Disordered" evidence="1">
    <location>
        <begin position="156"/>
        <end position="181"/>
    </location>
</feature>
<feature type="compositionally biased region" description="Basic and acidic residues" evidence="1">
    <location>
        <begin position="156"/>
        <end position="167"/>
    </location>
</feature>
<keyword evidence="2" id="KW-0812">Transmembrane</keyword>
<evidence type="ECO:0000313" key="4">
    <source>
        <dbReference type="Proteomes" id="UP000637774"/>
    </source>
</evidence>
<name>A0ABQ2ABN8_9BACT</name>
<comment type="caution">
    <text evidence="3">The sequence shown here is derived from an EMBL/GenBank/DDBJ whole genome shotgun (WGS) entry which is preliminary data.</text>
</comment>
<protein>
    <submittedName>
        <fullName evidence="3">Uncharacterized protein</fullName>
    </submittedName>
</protein>
<gene>
    <name evidence="3" type="ORF">GCM10011495_27810</name>
</gene>
<dbReference type="Proteomes" id="UP000637774">
    <property type="component" value="Unassembled WGS sequence"/>
</dbReference>